<dbReference type="InterPro" id="IPR037221">
    <property type="entry name" value="H-type_lectin_dom_sf"/>
</dbReference>
<dbReference type="Pfam" id="PF09458">
    <property type="entry name" value="H_lectin"/>
    <property type="match status" value="2"/>
</dbReference>
<keyword evidence="3" id="KW-1185">Reference proteome</keyword>
<organism evidence="2 3">
    <name type="scientific">Schizothecium vesticola</name>
    <dbReference type="NCBI Taxonomy" id="314040"/>
    <lineage>
        <taxon>Eukaryota</taxon>
        <taxon>Fungi</taxon>
        <taxon>Dikarya</taxon>
        <taxon>Ascomycota</taxon>
        <taxon>Pezizomycotina</taxon>
        <taxon>Sordariomycetes</taxon>
        <taxon>Sordariomycetidae</taxon>
        <taxon>Sordariales</taxon>
        <taxon>Schizotheciaceae</taxon>
        <taxon>Schizothecium</taxon>
    </lineage>
</organism>
<dbReference type="InterPro" id="IPR019019">
    <property type="entry name" value="H-type_lectin_domain"/>
</dbReference>
<proteinExistence type="predicted"/>
<feature type="non-terminal residue" evidence="2">
    <location>
        <position position="301"/>
    </location>
</feature>
<dbReference type="SUPFAM" id="SSF141086">
    <property type="entry name" value="Agglutinin HPA-like"/>
    <property type="match status" value="2"/>
</dbReference>
<feature type="domain" description="H-type lectin" evidence="1">
    <location>
        <begin position="110"/>
        <end position="167"/>
    </location>
</feature>
<feature type="domain" description="H-type lectin" evidence="1">
    <location>
        <begin position="19"/>
        <end position="83"/>
    </location>
</feature>
<dbReference type="Proteomes" id="UP001172155">
    <property type="component" value="Unassembled WGS sequence"/>
</dbReference>
<evidence type="ECO:0000313" key="2">
    <source>
        <dbReference type="EMBL" id="KAK0742912.1"/>
    </source>
</evidence>
<gene>
    <name evidence="2" type="ORF">B0T18DRAFT_309819</name>
</gene>
<accession>A0AA40EP66</accession>
<feature type="non-terminal residue" evidence="2">
    <location>
        <position position="1"/>
    </location>
</feature>
<name>A0AA40EP66_9PEZI</name>
<dbReference type="EMBL" id="JAUKUD010000005">
    <property type="protein sequence ID" value="KAK0742912.1"/>
    <property type="molecule type" value="Genomic_DNA"/>
</dbReference>
<evidence type="ECO:0000313" key="3">
    <source>
        <dbReference type="Proteomes" id="UP001172155"/>
    </source>
</evidence>
<reference evidence="2" key="1">
    <citation type="submission" date="2023-06" db="EMBL/GenBank/DDBJ databases">
        <title>Genome-scale phylogeny and comparative genomics of the fungal order Sordariales.</title>
        <authorList>
            <consortium name="Lawrence Berkeley National Laboratory"/>
            <person name="Hensen N."/>
            <person name="Bonometti L."/>
            <person name="Westerberg I."/>
            <person name="Brannstrom I.O."/>
            <person name="Guillou S."/>
            <person name="Cros-Aarteil S."/>
            <person name="Calhoun S."/>
            <person name="Haridas S."/>
            <person name="Kuo A."/>
            <person name="Mondo S."/>
            <person name="Pangilinan J."/>
            <person name="Riley R."/>
            <person name="LaButti K."/>
            <person name="Andreopoulos B."/>
            <person name="Lipzen A."/>
            <person name="Chen C."/>
            <person name="Yanf M."/>
            <person name="Daum C."/>
            <person name="Ng V."/>
            <person name="Clum A."/>
            <person name="Steindorff A."/>
            <person name="Ohm R."/>
            <person name="Martin F."/>
            <person name="Silar P."/>
            <person name="Natvig D."/>
            <person name="Lalanne C."/>
            <person name="Gautier V."/>
            <person name="Ament-velasquez S.L."/>
            <person name="Kruys A."/>
            <person name="Hutchinson M.I."/>
            <person name="Powell A.J."/>
            <person name="Barry K."/>
            <person name="Miller A.N."/>
            <person name="Grigoriev I.V."/>
            <person name="Debuchy R."/>
            <person name="Gladieux P."/>
            <person name="Thoren M.H."/>
            <person name="Johannesson H."/>
        </authorList>
    </citation>
    <scope>NUCLEOTIDE SEQUENCE</scope>
    <source>
        <strain evidence="2">SMH3187-1</strain>
    </source>
</reference>
<sequence length="301" mass="31078">GLFSTDELKHKPSMSAVQRQVFSMVYPSAPDIVVGLSALDLIPTAQMHVGVTSFADKITASTADMHIQTTKGTLLSSAAATWFKAAPGSSGGDFQIGSADSGPSGGTLVVTFDRPYVEPPTVVVWLSGFEISSNPNNNNKNNNSRWRVSATAIDVNTRGFTLCFDTGSLPKGVTLATNPTSNSAAASIATASWMAFPKWRAGMAGGSFSTQDVAVDNQTVTAKSSWTGKAPVLSPEIFRGKPPSQVLVALNSLDIAVGDVLRVRVGAAAASSSEAVIGWAIESEGGDGVLYSAGASYVALA</sequence>
<dbReference type="GO" id="GO:0007155">
    <property type="term" value="P:cell adhesion"/>
    <property type="evidence" value="ECO:0007669"/>
    <property type="project" value="InterPro"/>
</dbReference>
<dbReference type="AlphaFoldDB" id="A0AA40EP66"/>
<dbReference type="Gene3D" id="2.60.40.2080">
    <property type="match status" value="3"/>
</dbReference>
<comment type="caution">
    <text evidence="2">The sequence shown here is derived from an EMBL/GenBank/DDBJ whole genome shotgun (WGS) entry which is preliminary data.</text>
</comment>
<evidence type="ECO:0000259" key="1">
    <source>
        <dbReference type="Pfam" id="PF09458"/>
    </source>
</evidence>
<protein>
    <recommendedName>
        <fullName evidence="1">H-type lectin domain-containing protein</fullName>
    </recommendedName>
</protein>
<dbReference type="GO" id="GO:0030246">
    <property type="term" value="F:carbohydrate binding"/>
    <property type="evidence" value="ECO:0007669"/>
    <property type="project" value="InterPro"/>
</dbReference>